<protein>
    <submittedName>
        <fullName evidence="2">Rubis-subs-bind domain-containing protein</fullName>
    </submittedName>
</protein>
<proteinExistence type="predicted"/>
<keyword evidence="1" id="KW-1185">Reference proteome</keyword>
<sequence length="224" mass="24657">APLIGRRSCEAAHRILERRLQGQLLVPARNLVRQLLRSASLLRNLLPQFFTVGEVPTRWHDEARFRVDLTVKCLRNLRAVAARCDSEAGLLRLYRELRPQLQPLPLDVTDGSEEDKNPYLSLASSAGLRDSIALQEPYQRLLGLREADEDEEEAALACGRLHPIAQRLVSIATNPSQSAGEVAMVTQRRLAADALSTPACRDNWQPRRAGGSGGRSAAVVMPAG</sequence>
<dbReference type="AlphaFoldDB" id="A0A1I8IYZ3"/>
<dbReference type="Proteomes" id="UP000095280">
    <property type="component" value="Unplaced"/>
</dbReference>
<name>A0A1I8IYZ3_9PLAT</name>
<accession>A0A1I8IYZ3</accession>
<evidence type="ECO:0000313" key="2">
    <source>
        <dbReference type="WBParaSite" id="maker-uti_cns_0035465-snap-gene-0.3-mRNA-1"/>
    </source>
</evidence>
<reference evidence="2" key="1">
    <citation type="submission" date="2016-11" db="UniProtKB">
        <authorList>
            <consortium name="WormBaseParasite"/>
        </authorList>
    </citation>
    <scope>IDENTIFICATION</scope>
</reference>
<dbReference type="WBParaSite" id="maker-uti_cns_0035465-snap-gene-0.3-mRNA-1">
    <property type="protein sequence ID" value="maker-uti_cns_0035465-snap-gene-0.3-mRNA-1"/>
    <property type="gene ID" value="maker-uti_cns_0035465-snap-gene-0.3"/>
</dbReference>
<evidence type="ECO:0000313" key="1">
    <source>
        <dbReference type="Proteomes" id="UP000095280"/>
    </source>
</evidence>
<organism evidence="1 2">
    <name type="scientific">Macrostomum lignano</name>
    <dbReference type="NCBI Taxonomy" id="282301"/>
    <lineage>
        <taxon>Eukaryota</taxon>
        <taxon>Metazoa</taxon>
        <taxon>Spiralia</taxon>
        <taxon>Lophotrochozoa</taxon>
        <taxon>Platyhelminthes</taxon>
        <taxon>Rhabditophora</taxon>
        <taxon>Macrostomorpha</taxon>
        <taxon>Macrostomida</taxon>
        <taxon>Macrostomidae</taxon>
        <taxon>Macrostomum</taxon>
    </lineage>
</organism>